<dbReference type="InterPro" id="IPR013324">
    <property type="entry name" value="RNA_pol_sigma_r3/r4-like"/>
</dbReference>
<sequence length="131" mass="15975">MYEWLKDYQRLEEEIEYLEFNLEKTQLELKRWISGDLREVRLTADSNGAKVEEHIQRIRKEIELKKEQRVRLINLISKFKGLENQILKKKYIDGMTLEEIAENMNYSSSYIYKKHAEIIRRIKFADELTLY</sequence>
<organism evidence="1 2">
    <name type="scientific">Bacillus thuringiensis serovar toumanoffi</name>
    <dbReference type="NCBI Taxonomy" id="180862"/>
    <lineage>
        <taxon>Bacteria</taxon>
        <taxon>Bacillati</taxon>
        <taxon>Bacillota</taxon>
        <taxon>Bacilli</taxon>
        <taxon>Bacillales</taxon>
        <taxon>Bacillaceae</taxon>
        <taxon>Bacillus</taxon>
        <taxon>Bacillus cereus group</taxon>
    </lineage>
</organism>
<protein>
    <submittedName>
        <fullName evidence="1">Sigma70-r4 domain-containing protein</fullName>
    </submittedName>
</protein>
<dbReference type="Proteomes" id="UP001272716">
    <property type="component" value="Unassembled WGS sequence"/>
</dbReference>
<dbReference type="SUPFAM" id="SSF88659">
    <property type="entry name" value="Sigma3 and sigma4 domains of RNA polymerase sigma factors"/>
    <property type="match status" value="1"/>
</dbReference>
<evidence type="ECO:0000313" key="2">
    <source>
        <dbReference type="Proteomes" id="UP001272716"/>
    </source>
</evidence>
<dbReference type="RefSeq" id="WP_000273390.1">
    <property type="nucleotide sequence ID" value="NZ_JAWQCK010000007.1"/>
</dbReference>
<proteinExistence type="predicted"/>
<name>A0ABD5I308_BACTU</name>
<gene>
    <name evidence="1" type="ORF">BTTOUR_23105</name>
</gene>
<reference evidence="1 2" key="1">
    <citation type="submission" date="2023-10" db="EMBL/GenBank/DDBJ databases">
        <title>Draft Genome Sequence of Bacillus thuringiensis serovar. toumanoffi 4059: Identification of a Novel Cry Protein Candidate.</title>
        <authorList>
            <person name="Murdoch R.W."/>
            <person name="Gemler B."/>
            <person name="Heater B.S."/>
        </authorList>
    </citation>
    <scope>NUCLEOTIDE SEQUENCE [LARGE SCALE GENOMIC DNA]</scope>
    <source>
        <strain evidence="1 2">4059</strain>
    </source>
</reference>
<dbReference type="Gene3D" id="1.20.140.160">
    <property type="match status" value="1"/>
</dbReference>
<accession>A0ABD5I308</accession>
<dbReference type="EMBL" id="JAWQCK010000007">
    <property type="protein sequence ID" value="MDW9211636.1"/>
    <property type="molecule type" value="Genomic_DNA"/>
</dbReference>
<evidence type="ECO:0000313" key="1">
    <source>
        <dbReference type="EMBL" id="MDW9211636.1"/>
    </source>
</evidence>
<comment type="caution">
    <text evidence="1">The sequence shown here is derived from an EMBL/GenBank/DDBJ whole genome shotgun (WGS) entry which is preliminary data.</text>
</comment>
<dbReference type="AlphaFoldDB" id="A0ABD5I308"/>